<proteinExistence type="predicted"/>
<evidence type="ECO:0000256" key="2">
    <source>
        <dbReference type="ARBA" id="ARBA00032707"/>
    </source>
</evidence>
<evidence type="ECO:0000313" key="7">
    <source>
        <dbReference type="Proteomes" id="UP000092544"/>
    </source>
</evidence>
<protein>
    <recommendedName>
        <fullName evidence="1">undecaprenyl-diphosphate phosphatase</fullName>
        <ecNumber evidence="1">3.6.1.27</ecNumber>
    </recommendedName>
    <alternativeName>
        <fullName evidence="2">Undecaprenyl pyrophosphate phosphatase</fullName>
    </alternativeName>
</protein>
<dbReference type="PANTHER" id="PTHR14969">
    <property type="entry name" value="SPHINGOSINE-1-PHOSPHATE PHOSPHOHYDROLASE"/>
    <property type="match status" value="1"/>
</dbReference>
<keyword evidence="7" id="KW-1185">Reference proteome</keyword>
<keyword evidence="4" id="KW-0472">Membrane</keyword>
<dbReference type="Gene3D" id="1.20.144.10">
    <property type="entry name" value="Phosphatidic acid phosphatase type 2/haloperoxidase"/>
    <property type="match status" value="2"/>
</dbReference>
<evidence type="ECO:0000256" key="1">
    <source>
        <dbReference type="ARBA" id="ARBA00012374"/>
    </source>
</evidence>
<sequence>MADTQIPRYQWVLLAGLLLCFIALAVIANTAHIPEFDRRIFLALRDPMDSTKEWGPTWLAELMRDITALGSNWILLFFCFVYAVFLCLIQRPYLAKYLLLTVIVGMLVSLLLKLGFDRPRPSIIPHGVRVYTSSFPSGHGMSSSFVWLTLALVATWHTDNVKAKRFLVGVALLTTLMVSFSRVYLGVHWPTDVLAGMAVGLFWALLCYRLARYGQAHYCQDKSQF</sequence>
<comment type="catalytic activity">
    <reaction evidence="3">
        <text>di-trans,octa-cis-undecaprenyl diphosphate + H2O = di-trans,octa-cis-undecaprenyl phosphate + phosphate + H(+)</text>
        <dbReference type="Rhea" id="RHEA:28094"/>
        <dbReference type="ChEBI" id="CHEBI:15377"/>
        <dbReference type="ChEBI" id="CHEBI:15378"/>
        <dbReference type="ChEBI" id="CHEBI:43474"/>
        <dbReference type="ChEBI" id="CHEBI:58405"/>
        <dbReference type="ChEBI" id="CHEBI:60392"/>
        <dbReference type="EC" id="3.6.1.27"/>
    </reaction>
</comment>
<dbReference type="EMBL" id="FLOB01000019">
    <property type="protein sequence ID" value="SBS37569.1"/>
    <property type="molecule type" value="Genomic_DNA"/>
</dbReference>
<evidence type="ECO:0000313" key="6">
    <source>
        <dbReference type="EMBL" id="SBS37569.1"/>
    </source>
</evidence>
<feature type="domain" description="Phosphatidic acid phosphatase type 2/haloperoxidase" evidence="5">
    <location>
        <begin position="94"/>
        <end position="208"/>
    </location>
</feature>
<feature type="transmembrane region" description="Helical" evidence="4">
    <location>
        <begin position="97"/>
        <end position="116"/>
    </location>
</feature>
<feature type="transmembrane region" description="Helical" evidence="4">
    <location>
        <begin position="166"/>
        <end position="187"/>
    </location>
</feature>
<name>A0A1A8TVU5_9GAMM</name>
<reference evidence="6 7" key="1">
    <citation type="submission" date="2016-06" db="EMBL/GenBank/DDBJ databases">
        <authorList>
            <person name="Kjaerup R.B."/>
            <person name="Dalgaard T.S."/>
            <person name="Juul-Madsen H.R."/>
        </authorList>
    </citation>
    <scope>NUCLEOTIDE SEQUENCE [LARGE SCALE GENOMIC DNA]</scope>
    <source>
        <strain evidence="6 7">CECT 8886</strain>
    </source>
</reference>
<dbReference type="OrthoDB" id="9780918at2"/>
<dbReference type="CDD" id="cd03392">
    <property type="entry name" value="PAP2_like_2"/>
    <property type="match status" value="1"/>
</dbReference>
<dbReference type="Proteomes" id="UP000092544">
    <property type="component" value="Unassembled WGS sequence"/>
</dbReference>
<feature type="transmembrane region" description="Helical" evidence="4">
    <location>
        <begin position="136"/>
        <end position="154"/>
    </location>
</feature>
<evidence type="ECO:0000256" key="4">
    <source>
        <dbReference type="SAM" id="Phobius"/>
    </source>
</evidence>
<dbReference type="SMART" id="SM00014">
    <property type="entry name" value="acidPPc"/>
    <property type="match status" value="1"/>
</dbReference>
<accession>A0A1A8TVU5</accession>
<evidence type="ECO:0000256" key="3">
    <source>
        <dbReference type="ARBA" id="ARBA00047594"/>
    </source>
</evidence>
<dbReference type="InterPro" id="IPR000326">
    <property type="entry name" value="PAP2/HPO"/>
</dbReference>
<dbReference type="Pfam" id="PF01569">
    <property type="entry name" value="PAP2"/>
    <property type="match status" value="1"/>
</dbReference>
<keyword evidence="4" id="KW-0812">Transmembrane</keyword>
<feature type="transmembrane region" description="Helical" evidence="4">
    <location>
        <begin position="66"/>
        <end position="85"/>
    </location>
</feature>
<dbReference type="STRING" id="1792290.MSP8886_04179"/>
<keyword evidence="4" id="KW-1133">Transmembrane helix</keyword>
<feature type="transmembrane region" description="Helical" evidence="4">
    <location>
        <begin position="193"/>
        <end position="211"/>
    </location>
</feature>
<dbReference type="AlphaFoldDB" id="A0A1A8TVU5"/>
<dbReference type="PANTHER" id="PTHR14969:SF13">
    <property type="entry name" value="AT30094P"/>
    <property type="match status" value="1"/>
</dbReference>
<dbReference type="GO" id="GO:0050380">
    <property type="term" value="F:undecaprenyl-diphosphatase activity"/>
    <property type="evidence" value="ECO:0007669"/>
    <property type="project" value="UniProtKB-EC"/>
</dbReference>
<feature type="transmembrane region" description="Helical" evidence="4">
    <location>
        <begin position="12"/>
        <end position="33"/>
    </location>
</feature>
<organism evidence="6 7">
    <name type="scientific">Marinomonas spartinae</name>
    <dbReference type="NCBI Taxonomy" id="1792290"/>
    <lineage>
        <taxon>Bacteria</taxon>
        <taxon>Pseudomonadati</taxon>
        <taxon>Pseudomonadota</taxon>
        <taxon>Gammaproteobacteria</taxon>
        <taxon>Oceanospirillales</taxon>
        <taxon>Oceanospirillaceae</taxon>
        <taxon>Marinomonas</taxon>
    </lineage>
</organism>
<evidence type="ECO:0000259" key="5">
    <source>
        <dbReference type="SMART" id="SM00014"/>
    </source>
</evidence>
<dbReference type="EC" id="3.6.1.27" evidence="1"/>
<gene>
    <name evidence="6" type="ORF">MSP8886_04179</name>
</gene>
<dbReference type="InterPro" id="IPR036938">
    <property type="entry name" value="PAP2/HPO_sf"/>
</dbReference>
<dbReference type="SUPFAM" id="SSF48317">
    <property type="entry name" value="Acid phosphatase/Vanadium-dependent haloperoxidase"/>
    <property type="match status" value="1"/>
</dbReference>
<dbReference type="RefSeq" id="WP_067020612.1">
    <property type="nucleotide sequence ID" value="NZ_FLOB01000019.1"/>
</dbReference>